<accession>A0ABR1UXQ5</accession>
<evidence type="ECO:0000259" key="2">
    <source>
        <dbReference type="Pfam" id="PF05199"/>
    </source>
</evidence>
<dbReference type="SUPFAM" id="SSF51905">
    <property type="entry name" value="FAD/NAD(P)-binding domain"/>
    <property type="match status" value="1"/>
</dbReference>
<evidence type="ECO:0000313" key="4">
    <source>
        <dbReference type="Proteomes" id="UP001446871"/>
    </source>
</evidence>
<dbReference type="InterPro" id="IPR036188">
    <property type="entry name" value="FAD/NAD-bd_sf"/>
</dbReference>
<name>A0ABR1UXQ5_9PEZI</name>
<keyword evidence="4" id="KW-1185">Reference proteome</keyword>
<dbReference type="Gene3D" id="3.30.410.10">
    <property type="entry name" value="Cholesterol Oxidase, domain 2"/>
    <property type="match status" value="1"/>
</dbReference>
<proteinExistence type="predicted"/>
<sequence length="325" mass="35182">MPFDNWRPNFALMTDTDVRQVVRDGGRATGVEIEGTGRVINVTPGTGRVVLSAGCFVVAGSQTDGATFIDQAQWLRLPVGKNLKDQQVNDFQVSHVSVKNYDWSKDIWTNPVQKDVDQYMKDRSGMLAGPLNNHGPMDDENSEPRPPNNLLTLTSFVGRGSSTVGRLTINSNVGYMKSTPTTPLDRSAKVTTMTYAEIPYFQTEDDKKAALISGERMTAALKLNPDITMVKPAPDQTVVDYVNSVPINVASRRGLHLMGTARMGGVNNTNGEAVVDSNAKVYGTDNLFVVDASILLGMVTANPTGAIFSVAEKAVERILKLSTKG</sequence>
<dbReference type="SUPFAM" id="SSF54373">
    <property type="entry name" value="FAD-linked reductases, C-terminal domain"/>
    <property type="match status" value="1"/>
</dbReference>
<dbReference type="InterPro" id="IPR053208">
    <property type="entry name" value="GMC_Oxidoreductase_CD"/>
</dbReference>
<dbReference type="PANTHER" id="PTHR47190:SF2">
    <property type="entry name" value="CELLOBIOSE DEHYDROGENASE (AFU_ORTHOLOGUE AFUA_2G17620)"/>
    <property type="match status" value="1"/>
</dbReference>
<evidence type="ECO:0000256" key="1">
    <source>
        <dbReference type="SAM" id="MobiDB-lite"/>
    </source>
</evidence>
<reference evidence="3 4" key="1">
    <citation type="submission" date="2023-01" db="EMBL/GenBank/DDBJ databases">
        <title>Analysis of 21 Apiospora genomes using comparative genomics revels a genus with tremendous synthesis potential of carbohydrate active enzymes and secondary metabolites.</title>
        <authorList>
            <person name="Sorensen T."/>
        </authorList>
    </citation>
    <scope>NUCLEOTIDE SEQUENCE [LARGE SCALE GENOMIC DNA]</scope>
    <source>
        <strain evidence="3 4">CBS 83171</strain>
    </source>
</reference>
<comment type="caution">
    <text evidence="3">The sequence shown here is derived from an EMBL/GenBank/DDBJ whole genome shotgun (WGS) entry which is preliminary data.</text>
</comment>
<feature type="region of interest" description="Disordered" evidence="1">
    <location>
        <begin position="124"/>
        <end position="149"/>
    </location>
</feature>
<feature type="domain" description="Glucose-methanol-choline oxidoreductase C-terminal" evidence="2">
    <location>
        <begin position="190"/>
        <end position="311"/>
    </location>
</feature>
<organism evidence="3 4">
    <name type="scientific">Apiospora saccharicola</name>
    <dbReference type="NCBI Taxonomy" id="335842"/>
    <lineage>
        <taxon>Eukaryota</taxon>
        <taxon>Fungi</taxon>
        <taxon>Dikarya</taxon>
        <taxon>Ascomycota</taxon>
        <taxon>Pezizomycotina</taxon>
        <taxon>Sordariomycetes</taxon>
        <taxon>Xylariomycetidae</taxon>
        <taxon>Amphisphaeriales</taxon>
        <taxon>Apiosporaceae</taxon>
        <taxon>Apiospora</taxon>
    </lineage>
</organism>
<dbReference type="Pfam" id="PF05199">
    <property type="entry name" value="GMC_oxred_C"/>
    <property type="match status" value="1"/>
</dbReference>
<protein>
    <submittedName>
        <fullName evidence="3">Cellobiose dehydrogenase-like protein</fullName>
    </submittedName>
</protein>
<dbReference type="InterPro" id="IPR007867">
    <property type="entry name" value="GMC_OxRtase_C"/>
</dbReference>
<gene>
    <name evidence="3" type="ORF">PG996_008357</name>
</gene>
<dbReference type="Gene3D" id="3.50.50.60">
    <property type="entry name" value="FAD/NAD(P)-binding domain"/>
    <property type="match status" value="1"/>
</dbReference>
<dbReference type="EMBL" id="JAQQWM010000005">
    <property type="protein sequence ID" value="KAK8063705.1"/>
    <property type="molecule type" value="Genomic_DNA"/>
</dbReference>
<evidence type="ECO:0000313" key="3">
    <source>
        <dbReference type="EMBL" id="KAK8063705.1"/>
    </source>
</evidence>
<dbReference type="PANTHER" id="PTHR47190">
    <property type="entry name" value="DEHYDROGENASE, PUTATIVE-RELATED"/>
    <property type="match status" value="1"/>
</dbReference>
<dbReference type="Proteomes" id="UP001446871">
    <property type="component" value="Unassembled WGS sequence"/>
</dbReference>